<dbReference type="InterPro" id="IPR025110">
    <property type="entry name" value="AMP-bd_C"/>
</dbReference>
<dbReference type="PROSITE" id="PS50075">
    <property type="entry name" value="CARRIER"/>
    <property type="match status" value="1"/>
</dbReference>
<feature type="region of interest" description="Disordered" evidence="3">
    <location>
        <begin position="623"/>
        <end position="652"/>
    </location>
</feature>
<accession>A0ABR9KIX0</accession>
<feature type="compositionally biased region" description="Low complexity" evidence="3">
    <location>
        <begin position="358"/>
        <end position="369"/>
    </location>
</feature>
<protein>
    <submittedName>
        <fullName evidence="5">Acyl-CoA synthetase (AMP-forming)/AMP-acid ligase II/acyl carrier protein</fullName>
    </submittedName>
</protein>
<dbReference type="GO" id="GO:0016874">
    <property type="term" value="F:ligase activity"/>
    <property type="evidence" value="ECO:0007669"/>
    <property type="project" value="UniProtKB-KW"/>
</dbReference>
<dbReference type="InterPro" id="IPR000873">
    <property type="entry name" value="AMP-dep_synth/lig_dom"/>
</dbReference>
<keyword evidence="2" id="KW-0597">Phosphoprotein</keyword>
<keyword evidence="6" id="KW-1185">Reference proteome</keyword>
<dbReference type="PROSITE" id="PS00455">
    <property type="entry name" value="AMP_BINDING"/>
    <property type="match status" value="1"/>
</dbReference>
<dbReference type="Gene3D" id="3.40.50.12780">
    <property type="entry name" value="N-terminal domain of ligase-like"/>
    <property type="match status" value="1"/>
</dbReference>
<dbReference type="InterPro" id="IPR045851">
    <property type="entry name" value="AMP-bd_C_sf"/>
</dbReference>
<name>A0ABR9KIX0_9ACTN</name>
<organism evidence="5 6">
    <name type="scientific">Nonomuraea africana</name>
    <dbReference type="NCBI Taxonomy" id="46171"/>
    <lineage>
        <taxon>Bacteria</taxon>
        <taxon>Bacillati</taxon>
        <taxon>Actinomycetota</taxon>
        <taxon>Actinomycetes</taxon>
        <taxon>Streptosporangiales</taxon>
        <taxon>Streptosporangiaceae</taxon>
        <taxon>Nonomuraea</taxon>
    </lineage>
</organism>
<dbReference type="PANTHER" id="PTHR45527">
    <property type="entry name" value="NONRIBOSOMAL PEPTIDE SYNTHETASE"/>
    <property type="match status" value="1"/>
</dbReference>
<dbReference type="SUPFAM" id="SSF56801">
    <property type="entry name" value="Acetyl-CoA synthetase-like"/>
    <property type="match status" value="1"/>
</dbReference>
<evidence type="ECO:0000256" key="3">
    <source>
        <dbReference type="SAM" id="MobiDB-lite"/>
    </source>
</evidence>
<dbReference type="Pfam" id="PF13193">
    <property type="entry name" value="AMP-binding_C"/>
    <property type="match status" value="1"/>
</dbReference>
<dbReference type="InterPro" id="IPR009081">
    <property type="entry name" value="PP-bd_ACP"/>
</dbReference>
<evidence type="ECO:0000256" key="2">
    <source>
        <dbReference type="ARBA" id="ARBA00022553"/>
    </source>
</evidence>
<dbReference type="InterPro" id="IPR036736">
    <property type="entry name" value="ACP-like_sf"/>
</dbReference>
<reference evidence="5 6" key="1">
    <citation type="submission" date="2020-10" db="EMBL/GenBank/DDBJ databases">
        <title>Sequencing the genomes of 1000 actinobacteria strains.</title>
        <authorList>
            <person name="Klenk H.-P."/>
        </authorList>
    </citation>
    <scope>NUCLEOTIDE SEQUENCE [LARGE SCALE GENOMIC DNA]</scope>
    <source>
        <strain evidence="5 6">DSM 43748</strain>
    </source>
</reference>
<comment type="caution">
    <text evidence="5">The sequence shown here is derived from an EMBL/GenBank/DDBJ whole genome shotgun (WGS) entry which is preliminary data.</text>
</comment>
<feature type="domain" description="Carrier" evidence="4">
    <location>
        <begin position="553"/>
        <end position="628"/>
    </location>
</feature>
<gene>
    <name evidence="5" type="ORF">H4W81_004745</name>
</gene>
<evidence type="ECO:0000259" key="4">
    <source>
        <dbReference type="PROSITE" id="PS50075"/>
    </source>
</evidence>
<evidence type="ECO:0000313" key="5">
    <source>
        <dbReference type="EMBL" id="MBE1561966.1"/>
    </source>
</evidence>
<dbReference type="SMART" id="SM00823">
    <property type="entry name" value="PKS_PP"/>
    <property type="match status" value="1"/>
</dbReference>
<dbReference type="Gene3D" id="3.30.300.30">
    <property type="match status" value="1"/>
</dbReference>
<feature type="compositionally biased region" description="Basic residues" evidence="3">
    <location>
        <begin position="639"/>
        <end position="652"/>
    </location>
</feature>
<evidence type="ECO:0000256" key="1">
    <source>
        <dbReference type="ARBA" id="ARBA00022450"/>
    </source>
</evidence>
<keyword evidence="1" id="KW-0596">Phosphopantetheine</keyword>
<dbReference type="Pfam" id="PF00550">
    <property type="entry name" value="PP-binding"/>
    <property type="match status" value="1"/>
</dbReference>
<dbReference type="InterPro" id="IPR020806">
    <property type="entry name" value="PKS_PP-bd"/>
</dbReference>
<dbReference type="Gene3D" id="1.10.1200.10">
    <property type="entry name" value="ACP-like"/>
    <property type="match status" value="1"/>
</dbReference>
<dbReference type="InterPro" id="IPR042099">
    <property type="entry name" value="ANL_N_sf"/>
</dbReference>
<dbReference type="Proteomes" id="UP000661607">
    <property type="component" value="Unassembled WGS sequence"/>
</dbReference>
<dbReference type="Pfam" id="PF00501">
    <property type="entry name" value="AMP-binding"/>
    <property type="match status" value="1"/>
</dbReference>
<dbReference type="RefSeq" id="WP_192776796.1">
    <property type="nucleotide sequence ID" value="NZ_BAAASY010000030.1"/>
</dbReference>
<feature type="region of interest" description="Disordered" evidence="3">
    <location>
        <begin position="351"/>
        <end position="383"/>
    </location>
</feature>
<dbReference type="EMBL" id="JADBEF010000001">
    <property type="protein sequence ID" value="MBE1561966.1"/>
    <property type="molecule type" value="Genomic_DNA"/>
</dbReference>
<dbReference type="PANTHER" id="PTHR45527:SF1">
    <property type="entry name" value="FATTY ACID SYNTHASE"/>
    <property type="match status" value="1"/>
</dbReference>
<dbReference type="CDD" id="cd05930">
    <property type="entry name" value="A_NRPS"/>
    <property type="match status" value="1"/>
</dbReference>
<sequence>MTEGQFAAAHRGDPDHRPWSARTIHERFWEVAAAHPGRLAVIGDGESLTYAELAERVRAIAGAVRGRARVAVLLDHGPGTLAAILGALAAGALYVPLDPRYPLARLARMAELAAPDAVLATPGHAAMAERLAPGVPVVDVTALPPGPAETTGPSDPDAPAYILFTSGSTGRPKGVVQTHRNALFQVRTHTANLRIGPSDRVSVLSSFSFDMAMTDGFSALLNGAASVPVDLREHGLAWLGEVLVSRAVTIYHSTPTVYRYLLDSLPREARLESVRAVVLGGEEVVRHDLDRFVRHFPATSVFVNGYGATEISFAVQNHLTVEDILAGRGVGAGVVPIGLPLDGTEVELRPHATASDAPSSVEPSGSSVGLPDSSVRPSDSAEGEIVVRSAHLASYWRAEESDDSRFGVDPDGTRHYRTGDLGRRLPDGRIRYLGRADRQVKIRGHRVEPGEIEAALSALPEVTRAAVVARETRSTVAGAPGDKRIVAYVIGEMAEPATLRKALADVLPEFMLPALIVRMDAFPLTPTGKVDTAALPEPAGPDAAATPVSPLPEERHDLALVIAEAWCAVLGVPEVDREQNFFDVGGHSLLMAQVQQRLELSLGTRLPLSTLYAYPTVARLAEHLTSGERPPSAAEQRAARRRQARTRRTPAE</sequence>
<keyword evidence="5" id="KW-0436">Ligase</keyword>
<dbReference type="SUPFAM" id="SSF47336">
    <property type="entry name" value="ACP-like"/>
    <property type="match status" value="1"/>
</dbReference>
<evidence type="ECO:0000313" key="6">
    <source>
        <dbReference type="Proteomes" id="UP000661607"/>
    </source>
</evidence>
<dbReference type="InterPro" id="IPR020845">
    <property type="entry name" value="AMP-binding_CS"/>
</dbReference>
<proteinExistence type="predicted"/>